<accession>A0A0F9NAU2</accession>
<sequence>MAIRVPSISDVSAKWQRRASAASQDLIAGINRAASAWAPATEAAASRWFEGVTQANGRDGFAEGVRKAGNEKWLRKSRALAGQRYGAGVVAGASDYSSGFAPFLQVIAALDLPERGVRGSESNFDRSARVGRALNAARLGTT</sequence>
<comment type="caution">
    <text evidence="1">The sequence shown here is derived from an EMBL/GenBank/DDBJ whole genome shotgun (WGS) entry which is preliminary data.</text>
</comment>
<name>A0A0F9NAU2_9ZZZZ</name>
<reference evidence="1" key="1">
    <citation type="journal article" date="2015" name="Nature">
        <title>Complex archaea that bridge the gap between prokaryotes and eukaryotes.</title>
        <authorList>
            <person name="Spang A."/>
            <person name="Saw J.H."/>
            <person name="Jorgensen S.L."/>
            <person name="Zaremba-Niedzwiedzka K."/>
            <person name="Martijn J."/>
            <person name="Lind A.E."/>
            <person name="van Eijk R."/>
            <person name="Schleper C."/>
            <person name="Guy L."/>
            <person name="Ettema T.J."/>
        </authorList>
    </citation>
    <scope>NUCLEOTIDE SEQUENCE</scope>
</reference>
<organism evidence="1">
    <name type="scientific">marine sediment metagenome</name>
    <dbReference type="NCBI Taxonomy" id="412755"/>
    <lineage>
        <taxon>unclassified sequences</taxon>
        <taxon>metagenomes</taxon>
        <taxon>ecological metagenomes</taxon>
    </lineage>
</organism>
<evidence type="ECO:0000313" key="1">
    <source>
        <dbReference type="EMBL" id="KKN15099.1"/>
    </source>
</evidence>
<protein>
    <submittedName>
        <fullName evidence="1">Uncharacterized protein</fullName>
    </submittedName>
</protein>
<proteinExistence type="predicted"/>
<dbReference type="AlphaFoldDB" id="A0A0F9NAU2"/>
<gene>
    <name evidence="1" type="ORF">LCGC14_0989480</name>
</gene>
<dbReference type="EMBL" id="LAZR01003746">
    <property type="protein sequence ID" value="KKN15099.1"/>
    <property type="molecule type" value="Genomic_DNA"/>
</dbReference>